<comment type="caution">
    <text evidence="3">The sequence shown here is derived from an EMBL/GenBank/DDBJ whole genome shotgun (WGS) entry which is preliminary data.</text>
</comment>
<dbReference type="PANTHER" id="PTHR39428:SF1">
    <property type="entry name" value="F420H(2)-DEPENDENT QUINONE REDUCTASE RV1261C"/>
    <property type="match status" value="1"/>
</dbReference>
<sequence length="177" mass="19545">MTNPWNTLVTRMGRQKWFASTFQRVAPHADRFLGKATGGRVFLLTGTGIPTLLLTTTGRKSGRQRTVPLLYSRYEGALLVVGSNWGQQHPPAWALNLLADPEATVSVHGKSGPVRARIVEGEERELVWNSLLTKNWPGYENYAERAGRHINIFALEPVKNPAKNAVKDSGKKTKATG</sequence>
<dbReference type="Pfam" id="PF04075">
    <property type="entry name" value="F420H2_quin_red"/>
    <property type="match status" value="1"/>
</dbReference>
<dbReference type="NCBIfam" id="TIGR00026">
    <property type="entry name" value="hi_GC_TIGR00026"/>
    <property type="match status" value="1"/>
</dbReference>
<dbReference type="InterPro" id="IPR012349">
    <property type="entry name" value="Split_barrel_FMN-bd"/>
</dbReference>
<gene>
    <name evidence="3" type="ORF">KGQ19_31070</name>
</gene>
<keyword evidence="4" id="KW-1185">Reference proteome</keyword>
<proteinExistence type="inferred from homology"/>
<organism evidence="3 4">
    <name type="scientific">Catenulispora pinistramenti</name>
    <dbReference type="NCBI Taxonomy" id="2705254"/>
    <lineage>
        <taxon>Bacteria</taxon>
        <taxon>Bacillati</taxon>
        <taxon>Actinomycetota</taxon>
        <taxon>Actinomycetes</taxon>
        <taxon>Catenulisporales</taxon>
        <taxon>Catenulisporaceae</taxon>
        <taxon>Catenulispora</taxon>
    </lineage>
</organism>
<comment type="similarity">
    <text evidence="1">Belongs to the F420H(2)-dependent quinone reductase family.</text>
</comment>
<evidence type="ECO:0000256" key="2">
    <source>
        <dbReference type="ARBA" id="ARBA00049106"/>
    </source>
</evidence>
<evidence type="ECO:0000313" key="4">
    <source>
        <dbReference type="Proteomes" id="UP000730482"/>
    </source>
</evidence>
<dbReference type="EMBL" id="JAAFYZ010000134">
    <property type="protein sequence ID" value="MBS2551319.1"/>
    <property type="molecule type" value="Genomic_DNA"/>
</dbReference>
<name>A0ABS5KZ38_9ACTN</name>
<evidence type="ECO:0000256" key="1">
    <source>
        <dbReference type="ARBA" id="ARBA00008710"/>
    </source>
</evidence>
<dbReference type="Proteomes" id="UP000730482">
    <property type="component" value="Unassembled WGS sequence"/>
</dbReference>
<dbReference type="PANTHER" id="PTHR39428">
    <property type="entry name" value="F420H(2)-DEPENDENT QUINONE REDUCTASE RV1261C"/>
    <property type="match status" value="1"/>
</dbReference>
<dbReference type="Gene3D" id="2.30.110.10">
    <property type="entry name" value="Electron Transport, Fmn-binding Protein, Chain A"/>
    <property type="match status" value="1"/>
</dbReference>
<accession>A0ABS5KZ38</accession>
<dbReference type="SUPFAM" id="SSF50475">
    <property type="entry name" value="FMN-binding split barrel"/>
    <property type="match status" value="1"/>
</dbReference>
<reference evidence="3 4" key="1">
    <citation type="submission" date="2020-02" db="EMBL/GenBank/DDBJ databases">
        <title>Acidophilic actinobacteria isolated from forest soil.</title>
        <authorList>
            <person name="Golinska P."/>
        </authorList>
    </citation>
    <scope>NUCLEOTIDE SEQUENCE [LARGE SCALE GENOMIC DNA]</scope>
    <source>
        <strain evidence="3 4">NL8</strain>
    </source>
</reference>
<dbReference type="InterPro" id="IPR004378">
    <property type="entry name" value="F420H2_quin_Rdtase"/>
</dbReference>
<evidence type="ECO:0000313" key="3">
    <source>
        <dbReference type="EMBL" id="MBS2551319.1"/>
    </source>
</evidence>
<protein>
    <submittedName>
        <fullName evidence="3">Nitroreductase family deazaflavin-dependent oxidoreductase</fullName>
    </submittedName>
</protein>
<comment type="catalytic activity">
    <reaction evidence="2">
        <text>oxidized coenzyme F420-(gamma-L-Glu)(n) + a quinol + H(+) = reduced coenzyme F420-(gamma-L-Glu)(n) + a quinone</text>
        <dbReference type="Rhea" id="RHEA:39663"/>
        <dbReference type="Rhea" id="RHEA-COMP:12939"/>
        <dbReference type="Rhea" id="RHEA-COMP:14378"/>
        <dbReference type="ChEBI" id="CHEBI:15378"/>
        <dbReference type="ChEBI" id="CHEBI:24646"/>
        <dbReference type="ChEBI" id="CHEBI:132124"/>
        <dbReference type="ChEBI" id="CHEBI:133980"/>
        <dbReference type="ChEBI" id="CHEBI:139511"/>
    </reaction>
</comment>